<evidence type="ECO:0000256" key="1">
    <source>
        <dbReference type="SAM" id="MobiDB-lite"/>
    </source>
</evidence>
<name>A0AAD9JT36_9ANNE</name>
<sequence>MSSYSKRTFNWSEKEFSLKELAASYGRWLPFPVLVTCGCPQRKKPKASPYSDQVYWLHKVVTHRCVIVKNSRGNRLKIPENYEATVVPVTLNGIEGQTFPFHRVRTEVGFKYFKFSDPQHEVFTEDVQQVNDKLTVGELHVVDVCDEDMFLVHSVFMENLLVPPKRGLDNRAEHKVVPRGFKLLATYLPIKVSIAVSMKLAPDLIFFKTVADIKKIVDSYQHNYDVALKDATEIVLDTSQGDISAYMDLTEIPQLEKSAEESSQDALLRATLERVRAFYDKGELADEGPGSSELDCGQYLDTTACLELGRTSGGRRIPNLNRSEGEASRIENQLPSREVTQMTRTASSGSLKSTLPPPPGADKVSPSGTAKVSPLARFQMSELPRSQSLGSIIDRQIRPNVPLQHRLVSELKSKLTRNRSDQDLLQYVRQMSPQCSSRPQRRRIRSYDDVPKDVAELSVEDVTDCLLLLKLGRYAPRLRDNTVDGKLLTCLNENILKHDFDFSGDDAVKLMKFVRSGAKAE</sequence>
<dbReference type="PANTHER" id="PTHR14454">
    <property type="entry name" value="GRB2-ASSOCIATED AND REGULATOR OF MAPK PROTEIN FAMILY MEMBER"/>
    <property type="match status" value="1"/>
</dbReference>
<comment type="caution">
    <text evidence="2">The sequence shown here is derived from an EMBL/GenBank/DDBJ whole genome shotgun (WGS) entry which is preliminary data.</text>
</comment>
<feature type="region of interest" description="Disordered" evidence="1">
    <location>
        <begin position="311"/>
        <end position="369"/>
    </location>
</feature>
<dbReference type="InterPro" id="IPR013761">
    <property type="entry name" value="SAM/pointed_sf"/>
</dbReference>
<dbReference type="CDD" id="cd09487">
    <property type="entry name" value="SAM_superfamily"/>
    <property type="match status" value="1"/>
</dbReference>
<dbReference type="EMBL" id="JAODUP010000170">
    <property type="protein sequence ID" value="KAK2158436.1"/>
    <property type="molecule type" value="Genomic_DNA"/>
</dbReference>
<evidence type="ECO:0000313" key="2">
    <source>
        <dbReference type="EMBL" id="KAK2158436.1"/>
    </source>
</evidence>
<evidence type="ECO:0008006" key="4">
    <source>
        <dbReference type="Google" id="ProtNLM"/>
    </source>
</evidence>
<dbReference type="AlphaFoldDB" id="A0AAD9JT36"/>
<dbReference type="Gene3D" id="1.10.150.50">
    <property type="entry name" value="Transcription Factor, Ets-1"/>
    <property type="match status" value="1"/>
</dbReference>
<reference evidence="2" key="1">
    <citation type="journal article" date="2023" name="Mol. Biol. Evol.">
        <title>Third-Generation Sequencing Reveals the Adaptive Role of the Epigenome in Three Deep-Sea Polychaetes.</title>
        <authorList>
            <person name="Perez M."/>
            <person name="Aroh O."/>
            <person name="Sun Y."/>
            <person name="Lan Y."/>
            <person name="Juniper S.K."/>
            <person name="Young C.R."/>
            <person name="Angers B."/>
            <person name="Qian P.Y."/>
        </authorList>
    </citation>
    <scope>NUCLEOTIDE SEQUENCE</scope>
    <source>
        <strain evidence="2">P08H-3</strain>
    </source>
</reference>
<evidence type="ECO:0000313" key="3">
    <source>
        <dbReference type="Proteomes" id="UP001208570"/>
    </source>
</evidence>
<protein>
    <recommendedName>
        <fullName evidence="4">CABIT domain-containing protein</fullName>
    </recommendedName>
</protein>
<keyword evidence="3" id="KW-1185">Reference proteome</keyword>
<feature type="compositionally biased region" description="Polar residues" evidence="1">
    <location>
        <begin position="330"/>
        <end position="353"/>
    </location>
</feature>
<accession>A0AAD9JT36</accession>
<dbReference type="InterPro" id="IPR052281">
    <property type="entry name" value="GAREM"/>
</dbReference>
<organism evidence="2 3">
    <name type="scientific">Paralvinella palmiformis</name>
    <dbReference type="NCBI Taxonomy" id="53620"/>
    <lineage>
        <taxon>Eukaryota</taxon>
        <taxon>Metazoa</taxon>
        <taxon>Spiralia</taxon>
        <taxon>Lophotrochozoa</taxon>
        <taxon>Annelida</taxon>
        <taxon>Polychaeta</taxon>
        <taxon>Sedentaria</taxon>
        <taxon>Canalipalpata</taxon>
        <taxon>Terebellida</taxon>
        <taxon>Terebelliformia</taxon>
        <taxon>Alvinellidae</taxon>
        <taxon>Paralvinella</taxon>
    </lineage>
</organism>
<proteinExistence type="predicted"/>
<dbReference type="Proteomes" id="UP001208570">
    <property type="component" value="Unassembled WGS sequence"/>
</dbReference>
<gene>
    <name evidence="2" type="ORF">LSH36_170g01000</name>
</gene>
<dbReference type="SUPFAM" id="SSF47769">
    <property type="entry name" value="SAM/Pointed domain"/>
    <property type="match status" value="1"/>
</dbReference>
<dbReference type="PANTHER" id="PTHR14454:SF11">
    <property type="entry name" value="SERRANO, ISOFORM F"/>
    <property type="match status" value="1"/>
</dbReference>